<keyword evidence="3" id="KW-0328">Glycosyltransferase</keyword>
<dbReference type="AlphaFoldDB" id="A0A250X1Z6"/>
<evidence type="ECO:0000256" key="4">
    <source>
        <dbReference type="ARBA" id="ARBA00022679"/>
    </source>
</evidence>
<dbReference type="InterPro" id="IPR029044">
    <property type="entry name" value="Nucleotide-diphossugar_trans"/>
</dbReference>
<dbReference type="GO" id="GO:0005886">
    <property type="term" value="C:plasma membrane"/>
    <property type="evidence" value="ECO:0007669"/>
    <property type="project" value="UniProtKB-SubCell"/>
</dbReference>
<organism evidence="7 8">
    <name type="scientific">Chlamydomonas eustigma</name>
    <dbReference type="NCBI Taxonomy" id="1157962"/>
    <lineage>
        <taxon>Eukaryota</taxon>
        <taxon>Viridiplantae</taxon>
        <taxon>Chlorophyta</taxon>
        <taxon>core chlorophytes</taxon>
        <taxon>Chlorophyceae</taxon>
        <taxon>CS clade</taxon>
        <taxon>Chlamydomonadales</taxon>
        <taxon>Chlamydomonadaceae</taxon>
        <taxon>Chlamydomonas</taxon>
    </lineage>
</organism>
<dbReference type="PANTHER" id="PTHR43646:SF2">
    <property type="entry name" value="GLYCOSYLTRANSFERASE 2-LIKE DOMAIN-CONTAINING PROTEIN"/>
    <property type="match status" value="1"/>
</dbReference>
<evidence type="ECO:0000259" key="6">
    <source>
        <dbReference type="Pfam" id="PF00535"/>
    </source>
</evidence>
<evidence type="ECO:0000313" key="8">
    <source>
        <dbReference type="Proteomes" id="UP000232323"/>
    </source>
</evidence>
<feature type="domain" description="Glycosyltransferase 2-like" evidence="6">
    <location>
        <begin position="29"/>
        <end position="101"/>
    </location>
</feature>
<evidence type="ECO:0000313" key="7">
    <source>
        <dbReference type="EMBL" id="GAX76959.1"/>
    </source>
</evidence>
<evidence type="ECO:0000256" key="1">
    <source>
        <dbReference type="ARBA" id="ARBA00004236"/>
    </source>
</evidence>
<dbReference type="Proteomes" id="UP000232323">
    <property type="component" value="Unassembled WGS sequence"/>
</dbReference>
<protein>
    <recommendedName>
        <fullName evidence="6">Glycosyltransferase 2-like domain-containing protein</fullName>
    </recommendedName>
</protein>
<comment type="subcellular location">
    <subcellularLocation>
        <location evidence="1">Cell membrane</location>
    </subcellularLocation>
</comment>
<sequence length="491" mass="54192">MKNVMNETRPAVGCRKLSRMSNKLPLKLCVVIPALNEEQNIARAINSCRDELVHRGDVLLEVVVADGGSSDQTREVARSLGAKVITCARGRGVQLNAGWRASEMAANFSQSSSQSSNTNKDICSSFNNSMKSTSCHHRPYRRPYLAAEASVGASDVKPLCENGRENSRRSYVVINHDDLECSTTRQAAKAASWWSSLFSKLNTSDKERGQGTADPMPQHNYNGPAGCSTGVMDCGPMHYNSESTEMKYHSLASNLTTTACSWFLFLHADSQLPPGYSSLLRDAVMCSQLPPGYSSSLRDAVTYSQQLLTVPQDREAIAVIAAKDECSVTDAENAKCRAHQAPASQSHFPASQSHLQLWQPSAVVGRWGCFKTIQAAEFKDTLQGKLLSFGVELRTRLLHKPYGDQALFVQKQTLEKEGGFKEWPFLEDVELVTRLSKVSRPIIIDAPVITSGRRWSKLGFWKTCCLNQAILLGYSLGIDVHTLAKWYGYVR</sequence>
<dbReference type="EMBL" id="BEGY01000021">
    <property type="protein sequence ID" value="GAX76959.1"/>
    <property type="molecule type" value="Genomic_DNA"/>
</dbReference>
<keyword evidence="4" id="KW-0808">Transferase</keyword>
<accession>A0A250X1Z6</accession>
<dbReference type="OrthoDB" id="191769at2759"/>
<evidence type="ECO:0000256" key="5">
    <source>
        <dbReference type="ARBA" id="ARBA00023136"/>
    </source>
</evidence>
<evidence type="ECO:0000256" key="2">
    <source>
        <dbReference type="ARBA" id="ARBA00022475"/>
    </source>
</evidence>
<dbReference type="InterPro" id="IPR001173">
    <property type="entry name" value="Glyco_trans_2-like"/>
</dbReference>
<keyword evidence="8" id="KW-1185">Reference proteome</keyword>
<keyword evidence="5" id="KW-0472">Membrane</keyword>
<reference evidence="7 8" key="1">
    <citation type="submission" date="2017-08" db="EMBL/GenBank/DDBJ databases">
        <title>Acidophilic green algal genome provides insights into adaptation to an acidic environment.</title>
        <authorList>
            <person name="Hirooka S."/>
            <person name="Hirose Y."/>
            <person name="Kanesaki Y."/>
            <person name="Higuchi S."/>
            <person name="Fujiwara T."/>
            <person name="Onuma R."/>
            <person name="Era A."/>
            <person name="Ohbayashi R."/>
            <person name="Uzuka A."/>
            <person name="Nozaki H."/>
            <person name="Yoshikawa H."/>
            <person name="Miyagishima S.Y."/>
        </authorList>
    </citation>
    <scope>NUCLEOTIDE SEQUENCE [LARGE SCALE GENOMIC DNA]</scope>
    <source>
        <strain evidence="7 8">NIES-2499</strain>
    </source>
</reference>
<name>A0A250X1Z6_9CHLO</name>
<gene>
    <name evidence="7" type="ORF">CEUSTIGMA_g4406.t1</name>
</gene>
<proteinExistence type="predicted"/>
<comment type="caution">
    <text evidence="7">The sequence shown here is derived from an EMBL/GenBank/DDBJ whole genome shotgun (WGS) entry which is preliminary data.</text>
</comment>
<evidence type="ECO:0000256" key="3">
    <source>
        <dbReference type="ARBA" id="ARBA00022676"/>
    </source>
</evidence>
<dbReference type="SUPFAM" id="SSF53448">
    <property type="entry name" value="Nucleotide-diphospho-sugar transferases"/>
    <property type="match status" value="1"/>
</dbReference>
<dbReference type="GO" id="GO:0016757">
    <property type="term" value="F:glycosyltransferase activity"/>
    <property type="evidence" value="ECO:0007669"/>
    <property type="project" value="UniProtKB-KW"/>
</dbReference>
<dbReference type="STRING" id="1157962.A0A250X1Z6"/>
<keyword evidence="2" id="KW-1003">Cell membrane</keyword>
<dbReference type="Pfam" id="PF00535">
    <property type="entry name" value="Glycos_transf_2"/>
    <property type="match status" value="1"/>
</dbReference>
<dbReference type="PANTHER" id="PTHR43646">
    <property type="entry name" value="GLYCOSYLTRANSFERASE"/>
    <property type="match status" value="1"/>
</dbReference>
<dbReference type="Gene3D" id="3.90.550.10">
    <property type="entry name" value="Spore Coat Polysaccharide Biosynthesis Protein SpsA, Chain A"/>
    <property type="match status" value="1"/>
</dbReference>